<keyword evidence="4" id="KW-1185">Reference proteome</keyword>
<evidence type="ECO:0000259" key="2">
    <source>
        <dbReference type="Pfam" id="PF18962"/>
    </source>
</evidence>
<name>A0A7G5XBE9_9BACT</name>
<dbReference type="EMBL" id="CP060007">
    <property type="protein sequence ID" value="QNA42802.1"/>
    <property type="molecule type" value="Genomic_DNA"/>
</dbReference>
<proteinExistence type="predicted"/>
<dbReference type="InterPro" id="IPR026444">
    <property type="entry name" value="Secre_tail"/>
</dbReference>
<sequence length="399" mass="43961">MKEKFLLSAFLLFSLANFAQKSSFIYAISSPENQSNWVSIQMMSSKQGDIVQTVYDPAKKYVAIFDAVTERNLNAWPTATTVAAAAFDASNQRMFYVPMRIPELRWADVREPSSPKFYTLTSPLLSKLNMTDPANHITRMTIAADGYGYAATNDGNHLYRFSTGKKPVLTDLGNIVDAATNGALSVHSQCSSWGGDMVAGTDGLLYLITQMRNVYSIDPSTRFATHLGTIKGLPENFTVNGAAADNDGRVLISCSYGNQPYYYLDLTTFKADLAFGTEKRINASDLASGNLASRAAINNGQYITGRSPFEMANQKIAMYPNPVTERRFQLSFEETGKGIHTIQVLDLSGKILLNKIVNISGPGQYEGVELQQQLSKGMYMVKVLNSESKTIYSSKFVMQ</sequence>
<protein>
    <submittedName>
        <fullName evidence="3">T9SS type A sorting domain-containing protein</fullName>
    </submittedName>
</protein>
<gene>
    <name evidence="3" type="ORF">H4075_11910</name>
</gene>
<feature type="chain" id="PRO_5028851840" evidence="1">
    <location>
        <begin position="20"/>
        <end position="399"/>
    </location>
</feature>
<dbReference type="InterPro" id="IPR015943">
    <property type="entry name" value="WD40/YVTN_repeat-like_dom_sf"/>
</dbReference>
<dbReference type="RefSeq" id="WP_182801068.1">
    <property type="nucleotide sequence ID" value="NZ_CP060007.1"/>
</dbReference>
<dbReference type="Proteomes" id="UP000515344">
    <property type="component" value="Chromosome"/>
</dbReference>
<dbReference type="Gene3D" id="2.130.10.10">
    <property type="entry name" value="YVTN repeat-like/Quinoprotein amine dehydrogenase"/>
    <property type="match status" value="1"/>
</dbReference>
<dbReference type="NCBIfam" id="TIGR04183">
    <property type="entry name" value="Por_Secre_tail"/>
    <property type="match status" value="1"/>
</dbReference>
<evidence type="ECO:0000313" key="3">
    <source>
        <dbReference type="EMBL" id="QNA42802.1"/>
    </source>
</evidence>
<feature type="signal peptide" evidence="1">
    <location>
        <begin position="1"/>
        <end position="19"/>
    </location>
</feature>
<evidence type="ECO:0000256" key="1">
    <source>
        <dbReference type="SAM" id="SignalP"/>
    </source>
</evidence>
<feature type="domain" description="Secretion system C-terminal sorting" evidence="2">
    <location>
        <begin position="318"/>
        <end position="397"/>
    </location>
</feature>
<dbReference type="AlphaFoldDB" id="A0A7G5XBE9"/>
<dbReference type="KEGG" id="lacs:H4075_11910"/>
<accession>A0A7G5XBE9</accession>
<evidence type="ECO:0000313" key="4">
    <source>
        <dbReference type="Proteomes" id="UP000515344"/>
    </source>
</evidence>
<dbReference type="Pfam" id="PF18962">
    <property type="entry name" value="Por_Secre_tail"/>
    <property type="match status" value="1"/>
</dbReference>
<dbReference type="SUPFAM" id="SSF63829">
    <property type="entry name" value="Calcium-dependent phosphotriesterase"/>
    <property type="match status" value="1"/>
</dbReference>
<organism evidence="3 4">
    <name type="scientific">Lacibacter sediminis</name>
    <dbReference type="NCBI Taxonomy" id="2760713"/>
    <lineage>
        <taxon>Bacteria</taxon>
        <taxon>Pseudomonadati</taxon>
        <taxon>Bacteroidota</taxon>
        <taxon>Chitinophagia</taxon>
        <taxon>Chitinophagales</taxon>
        <taxon>Chitinophagaceae</taxon>
        <taxon>Lacibacter</taxon>
    </lineage>
</organism>
<keyword evidence="1" id="KW-0732">Signal</keyword>
<reference evidence="4" key="1">
    <citation type="submission" date="2020-08" db="EMBL/GenBank/DDBJ databases">
        <title>Lacibacter sp. S13-6-6 genome sequencing.</title>
        <authorList>
            <person name="Jin L."/>
        </authorList>
    </citation>
    <scope>NUCLEOTIDE SEQUENCE [LARGE SCALE GENOMIC DNA]</scope>
    <source>
        <strain evidence="4">S13-6-6</strain>
    </source>
</reference>